<dbReference type="AlphaFoldDB" id="A0A0G3X8L7"/>
<dbReference type="KEGG" id="amx:AM2010_886"/>
<evidence type="ECO:0000259" key="3">
    <source>
        <dbReference type="Pfam" id="PF13354"/>
    </source>
</evidence>
<dbReference type="InterPro" id="IPR000871">
    <property type="entry name" value="Beta-lactam_class-A"/>
</dbReference>
<protein>
    <submittedName>
        <fullName evidence="4">Putative beta-lactamase</fullName>
    </submittedName>
</protein>
<dbReference type="GO" id="GO:0030655">
    <property type="term" value="P:beta-lactam antibiotic catabolic process"/>
    <property type="evidence" value="ECO:0007669"/>
    <property type="project" value="InterPro"/>
</dbReference>
<keyword evidence="5" id="KW-1185">Reference proteome</keyword>
<dbReference type="STRING" id="543877.AM2010_886"/>
<dbReference type="InterPro" id="IPR045155">
    <property type="entry name" value="Beta-lactam_cat"/>
</dbReference>
<proteinExistence type="predicted"/>
<feature type="chain" id="PRO_5002561991" evidence="2">
    <location>
        <begin position="22"/>
        <end position="452"/>
    </location>
</feature>
<dbReference type="GO" id="GO:0046677">
    <property type="term" value="P:response to antibiotic"/>
    <property type="evidence" value="ECO:0007669"/>
    <property type="project" value="InterPro"/>
</dbReference>
<comment type="catalytic activity">
    <reaction evidence="1">
        <text>a beta-lactam + H2O = a substituted beta-amino acid</text>
        <dbReference type="Rhea" id="RHEA:20401"/>
        <dbReference type="ChEBI" id="CHEBI:15377"/>
        <dbReference type="ChEBI" id="CHEBI:35627"/>
        <dbReference type="ChEBI" id="CHEBI:140347"/>
        <dbReference type="EC" id="3.5.2.6"/>
    </reaction>
</comment>
<keyword evidence="2" id="KW-0732">Signal</keyword>
<feature type="domain" description="Beta-lactamase class A catalytic" evidence="3">
    <location>
        <begin position="160"/>
        <end position="274"/>
    </location>
</feature>
<dbReference type="PANTHER" id="PTHR35333">
    <property type="entry name" value="BETA-LACTAMASE"/>
    <property type="match status" value="1"/>
</dbReference>
<name>A0A0G3X8L7_9SPHN</name>
<dbReference type="PANTHER" id="PTHR35333:SF5">
    <property type="entry name" value="CONSERVED LIPOPROTEIN LPQF-RELATED"/>
    <property type="match status" value="1"/>
</dbReference>
<accession>A0A0G3X8L7</accession>
<evidence type="ECO:0000256" key="2">
    <source>
        <dbReference type="SAM" id="SignalP"/>
    </source>
</evidence>
<dbReference type="SUPFAM" id="SSF56601">
    <property type="entry name" value="beta-lactamase/transpeptidase-like"/>
    <property type="match status" value="1"/>
</dbReference>
<dbReference type="PATRIC" id="fig|543877.4.peg.895"/>
<dbReference type="Proteomes" id="UP000037643">
    <property type="component" value="Chromosome"/>
</dbReference>
<dbReference type="GO" id="GO:0008800">
    <property type="term" value="F:beta-lactamase activity"/>
    <property type="evidence" value="ECO:0007669"/>
    <property type="project" value="UniProtKB-EC"/>
</dbReference>
<reference evidence="4 5" key="1">
    <citation type="submission" date="2015-06" db="EMBL/GenBank/DDBJ databases">
        <authorList>
            <person name="Kim K.M."/>
        </authorList>
    </citation>
    <scope>NUCLEOTIDE SEQUENCE [LARGE SCALE GENOMIC DNA]</scope>
    <source>
        <strain evidence="4 5">KCTC 22370</strain>
    </source>
</reference>
<evidence type="ECO:0000256" key="1">
    <source>
        <dbReference type="ARBA" id="ARBA00001526"/>
    </source>
</evidence>
<dbReference type="RefSeq" id="WP_047806054.1">
    <property type="nucleotide sequence ID" value="NZ_CP011805.1"/>
</dbReference>
<dbReference type="Gene3D" id="3.40.710.10">
    <property type="entry name" value="DD-peptidase/beta-lactamase superfamily"/>
    <property type="match status" value="1"/>
</dbReference>
<dbReference type="Pfam" id="PF13354">
    <property type="entry name" value="Beta-lactamase2"/>
    <property type="match status" value="1"/>
</dbReference>
<dbReference type="EMBL" id="CP011805">
    <property type="protein sequence ID" value="AKM06964.1"/>
    <property type="molecule type" value="Genomic_DNA"/>
</dbReference>
<dbReference type="OrthoDB" id="108135at2"/>
<dbReference type="InterPro" id="IPR012338">
    <property type="entry name" value="Beta-lactam/transpept-like"/>
</dbReference>
<gene>
    <name evidence="4" type="ORF">AM2010_886</name>
</gene>
<evidence type="ECO:0000313" key="5">
    <source>
        <dbReference type="Proteomes" id="UP000037643"/>
    </source>
</evidence>
<organism evidence="4 5">
    <name type="scientific">Pelagerythrobacter marensis</name>
    <dbReference type="NCBI Taxonomy" id="543877"/>
    <lineage>
        <taxon>Bacteria</taxon>
        <taxon>Pseudomonadati</taxon>
        <taxon>Pseudomonadota</taxon>
        <taxon>Alphaproteobacteria</taxon>
        <taxon>Sphingomonadales</taxon>
        <taxon>Erythrobacteraceae</taxon>
        <taxon>Pelagerythrobacter</taxon>
    </lineage>
</organism>
<evidence type="ECO:0000313" key="4">
    <source>
        <dbReference type="EMBL" id="AKM06964.1"/>
    </source>
</evidence>
<sequence precursor="true">MIRPLAASFALCLAAPFAPLAAQIPPPEESGGESAGETSISTAMEAAGNGIVAVLRGERPAEEVFAPSFLAVVPEAQLQAMMQQLTSQFGALHGLEAATGTGDGGGVIALRFEKAIARGPVQLDAEGQVAGMRLNQFDPIDDGADKILADLAAFPGRTGVYYASLDGDGGDGDDPILTADADRQFAIGSTFKLYVLSALAHQVASGERSWDEVVRLDIRSLPSGISQDWPQGAPVTLHTLATLMISISDNTATDQLIAIVGRDAIAEELRASGHSAPDGTLPLLNTLELFGLKGDLQHGLAYAAAGEEEQARMLDAFSTEIAGDPDRIIKPTFTRPTAIDSLEWFASGRDLASLMQRIVALEDPTARRIMAINPALPEGQRADWQYIGYKGGSEPGVLNLTWLLQDKAEHWRILTLSWNNPDAPVDASALELIAQRILALDDAGLALARRTP</sequence>
<feature type="signal peptide" evidence="2">
    <location>
        <begin position="1"/>
        <end position="21"/>
    </location>
</feature>